<reference evidence="4 5" key="1">
    <citation type="submission" date="2019-01" db="EMBL/GenBank/DDBJ databases">
        <title>Genome sequencing of the rare red list fungi Fomitopsis rosea.</title>
        <authorList>
            <person name="Buettner E."/>
            <person name="Kellner H."/>
        </authorList>
    </citation>
    <scope>NUCLEOTIDE SEQUENCE [LARGE SCALE GENOMIC DNA]</scope>
    <source>
        <strain evidence="4 5">DSM 105464</strain>
    </source>
</reference>
<dbReference type="Proteomes" id="UP000298390">
    <property type="component" value="Unassembled WGS sequence"/>
</dbReference>
<feature type="region of interest" description="Disordered" evidence="1">
    <location>
        <begin position="835"/>
        <end position="894"/>
    </location>
</feature>
<gene>
    <name evidence="4" type="ORF">EVJ58_g4143</name>
</gene>
<feature type="region of interest" description="Disordered" evidence="1">
    <location>
        <begin position="975"/>
        <end position="997"/>
    </location>
</feature>
<evidence type="ECO:0000259" key="3">
    <source>
        <dbReference type="Pfam" id="PF11265"/>
    </source>
</evidence>
<feature type="region of interest" description="Disordered" evidence="1">
    <location>
        <begin position="350"/>
        <end position="427"/>
    </location>
</feature>
<feature type="region of interest" description="Disordered" evidence="1">
    <location>
        <begin position="50"/>
        <end position="98"/>
    </location>
</feature>
<feature type="region of interest" description="Disordered" evidence="1">
    <location>
        <begin position="573"/>
        <end position="619"/>
    </location>
</feature>
<feature type="compositionally biased region" description="Pro residues" evidence="1">
    <location>
        <begin position="385"/>
        <end position="401"/>
    </location>
</feature>
<name>A0A4Y9YLZ8_9APHY</name>
<feature type="compositionally biased region" description="Polar residues" evidence="1">
    <location>
        <begin position="573"/>
        <end position="584"/>
    </location>
</feature>
<evidence type="ECO:0000256" key="1">
    <source>
        <dbReference type="SAM" id="MobiDB-lite"/>
    </source>
</evidence>
<protein>
    <recommendedName>
        <fullName evidence="3">Mediator of RNA polymerase II transcription subunit 25 von Willebrand factor type A domain-containing protein</fullName>
    </recommendedName>
</protein>
<organism evidence="4 5">
    <name type="scientific">Rhodofomes roseus</name>
    <dbReference type="NCBI Taxonomy" id="34475"/>
    <lineage>
        <taxon>Eukaryota</taxon>
        <taxon>Fungi</taxon>
        <taxon>Dikarya</taxon>
        <taxon>Basidiomycota</taxon>
        <taxon>Agaricomycotina</taxon>
        <taxon>Agaricomycetes</taxon>
        <taxon>Polyporales</taxon>
        <taxon>Rhodofomes</taxon>
    </lineage>
</organism>
<feature type="compositionally biased region" description="Low complexity" evidence="1">
    <location>
        <begin position="835"/>
        <end position="858"/>
    </location>
</feature>
<evidence type="ECO:0000313" key="4">
    <source>
        <dbReference type="EMBL" id="TFY61999.1"/>
    </source>
</evidence>
<feature type="compositionally biased region" description="Gly residues" evidence="1">
    <location>
        <begin position="979"/>
        <end position="997"/>
    </location>
</feature>
<feature type="domain" description="Mediator of RNA polymerase II transcription subunit 25 von Willebrand factor type A" evidence="3">
    <location>
        <begin position="150"/>
        <end position="349"/>
    </location>
</feature>
<dbReference type="InterPro" id="IPR021419">
    <property type="entry name" value="Mediator_Med25_VWA"/>
</dbReference>
<proteinExistence type="predicted"/>
<comment type="caution">
    <text evidence="4">The sequence shown here is derived from an EMBL/GenBank/DDBJ whole genome shotgun (WGS) entry which is preliminary data.</text>
</comment>
<evidence type="ECO:0000313" key="5">
    <source>
        <dbReference type="Proteomes" id="UP000298390"/>
    </source>
</evidence>
<feature type="region of interest" description="Disordered" evidence="1">
    <location>
        <begin position="497"/>
        <end position="553"/>
    </location>
</feature>
<sequence>MRSALLTAAFATVFALAAHGQTITTTNALGLTVVEAVTLNPLGIPTTEVLSTLTGDTDPATDPATDTATTTSHTATARTTASTTTTQNPGAVEDSPTEAGASQTVYYYSTTNAAGATVVQEATFTPTFAPTTTPTPTATGTILQYKIIAVAYVVDASLTLATEWRQIVVEYIPALLHRLGELHTSPHFRFAVVAYGPAETRPTPLLGKLFFGNPQAILKELREEPMKMGLGLTGSGDSTGMAALEGLAAAIELFDMLKESLEVMTSHIIHVAAAPPDGSEHPVWNIAPNLDEVSWATLPVELQKRNINYSNILLRQLPRFQELHASAAAGSTQQPWFTVRPQHILHLSGFPTAQQKAGTKRSVDLTHSVGRTAEPKRPKMEARPSSPPPSLDSSPPGPSSQPPQTAVAASQPPPQNQPVSQPPRPLRQNVALPDAQYVFQLNQAHTKKKQELAEHKQMGRAKEAAETEKELQKLQMALRQNQLRLLKARQLLAQSSQAASSANNNTSRPGSTADAAPTGTGALAESSSMPPMNNTAPSSSNVHPQSDPMPDLAGAHTKEATYMAPTQTEPVALAQTTSSSTAQIPPQPPGPDLPNLSSLASGPLNEPPSPAMVKSQVPQPSQGAPSIYVPVWDGPVTWVDSTTGRPMQAHMVVKSLDALRALQWPQSLTLEPTTEFRLQITKLQEWLKTRSPEFIPTMLMPHSGASDAKQNEERCNAIWRSIASSHRYAVVGFPNPSGMPSLKQLLLFPSRPGHFAGAYFTGPSGIPELPPLLVGGFRVSAVPLHMSELLLGLSPKEAAELETAGPREKQVKLAEHLRIYSQRLQEQQRLRMLQVQQNRQAAAPPQPQTQPQTQDAMQGNTTIATMGPPIVTSQPSQQQQPPSQQRQPIPPNNLNTLIPMNPFVNDVRPSLDQMLSLGGGNPQPQAQMPNRMPNASPNVMGMHQRVPSGGGGNVNMGGMSGVNLSHEMMQSFMQRRQDGSGGGGGAMSGGMGAGFGL</sequence>
<feature type="compositionally biased region" description="Low complexity" evidence="1">
    <location>
        <begin position="497"/>
        <end position="508"/>
    </location>
</feature>
<dbReference type="STRING" id="34475.A0A4Y9YLZ8"/>
<feature type="signal peptide" evidence="2">
    <location>
        <begin position="1"/>
        <end position="20"/>
    </location>
</feature>
<accession>A0A4Y9YLZ8</accession>
<feature type="compositionally biased region" description="Pro residues" evidence="1">
    <location>
        <begin position="411"/>
        <end position="425"/>
    </location>
</feature>
<feature type="compositionally biased region" description="Low complexity" evidence="1">
    <location>
        <begin position="868"/>
        <end position="894"/>
    </location>
</feature>
<feature type="region of interest" description="Disordered" evidence="1">
    <location>
        <begin position="446"/>
        <end position="467"/>
    </location>
</feature>
<feature type="compositionally biased region" description="Polar residues" evidence="1">
    <location>
        <begin position="525"/>
        <end position="544"/>
    </location>
</feature>
<keyword evidence="2" id="KW-0732">Signal</keyword>
<feature type="compositionally biased region" description="Basic and acidic residues" evidence="1">
    <location>
        <begin position="373"/>
        <end position="382"/>
    </location>
</feature>
<dbReference type="Pfam" id="PF11265">
    <property type="entry name" value="Med25_VWA"/>
    <property type="match status" value="1"/>
</dbReference>
<feature type="compositionally biased region" description="Low complexity" evidence="1">
    <location>
        <begin position="52"/>
        <end position="86"/>
    </location>
</feature>
<dbReference type="EMBL" id="SEKV01000184">
    <property type="protein sequence ID" value="TFY61999.1"/>
    <property type="molecule type" value="Genomic_DNA"/>
</dbReference>
<feature type="chain" id="PRO_5021324209" description="Mediator of RNA polymerase II transcription subunit 25 von Willebrand factor type A domain-containing protein" evidence="2">
    <location>
        <begin position="21"/>
        <end position="997"/>
    </location>
</feature>
<dbReference type="AlphaFoldDB" id="A0A4Y9YLZ8"/>
<feature type="compositionally biased region" description="Basic and acidic residues" evidence="1">
    <location>
        <begin position="449"/>
        <end position="467"/>
    </location>
</feature>
<evidence type="ECO:0000256" key="2">
    <source>
        <dbReference type="SAM" id="SignalP"/>
    </source>
</evidence>